<dbReference type="Pfam" id="PF01739">
    <property type="entry name" value="CheR"/>
    <property type="match status" value="1"/>
</dbReference>
<dbReference type="PRINTS" id="PR00996">
    <property type="entry name" value="CHERMTFRASE"/>
</dbReference>
<dbReference type="Proteomes" id="UP001321450">
    <property type="component" value="Chromosome"/>
</dbReference>
<accession>A0AAU9CCX9</accession>
<comment type="function">
    <text evidence="5">Methylation of the membrane-bound methyl-accepting chemotaxis proteins (MCP) to form gamma-glutamyl methyl ester residues in MCP.</text>
</comment>
<evidence type="ECO:0000256" key="4">
    <source>
        <dbReference type="ARBA" id="ARBA00022691"/>
    </source>
</evidence>
<proteinExistence type="predicted"/>
<feature type="binding site" evidence="6">
    <location>
        <position position="90"/>
    </location>
    <ligand>
        <name>S-adenosyl-L-methionine</name>
        <dbReference type="ChEBI" id="CHEBI:59789"/>
    </ligand>
</feature>
<protein>
    <recommendedName>
        <fullName evidence="5">Chemotaxis protein methyltransferase</fullName>
        <ecNumber evidence="5">2.1.1.80</ecNumber>
    </recommendedName>
</protein>
<sequence length="288" mass="32533">MAGARALELPSPNGDALSAAAFRDFQRFLRDHSGITLGDGKRYLVQSRLTQILPETGLGSLDALIEALVRGRLPGKIHSRIVDIMTTNETFWFRDRAHFELLKERLLADLSRQRFRTLRIWSAACSTGQEPYSIAITALEAVREGRLPRANLRIVGTDLSQQVLKTAAEAVYSDLSLSRGLAEPIRQRYFQPHVNGWQLKPEVRALVRFQLFNLLKAYTALGRFDLIFCRNVLIYFTPETKRDILRRLAATLEPGGYLFLSSTETLPGPIEALQPLSLQGKRVYRRPA</sequence>
<feature type="binding site" evidence="6">
    <location>
        <begin position="230"/>
        <end position="231"/>
    </location>
    <ligand>
        <name>S-adenosyl-L-methionine</name>
        <dbReference type="ChEBI" id="CHEBI:59789"/>
    </ligand>
</feature>
<feature type="binding site" evidence="6">
    <location>
        <begin position="213"/>
        <end position="214"/>
    </location>
    <ligand>
        <name>S-adenosyl-L-methionine</name>
        <dbReference type="ChEBI" id="CHEBI:59789"/>
    </ligand>
</feature>
<dbReference type="PROSITE" id="PS50123">
    <property type="entry name" value="CHER"/>
    <property type="match status" value="1"/>
</dbReference>
<dbReference type="EMBL" id="AP024718">
    <property type="protein sequence ID" value="BCX88651.1"/>
    <property type="molecule type" value="Genomic_DNA"/>
</dbReference>
<dbReference type="SUPFAM" id="SSF47757">
    <property type="entry name" value="Chemotaxis receptor methyltransferase CheR, N-terminal domain"/>
    <property type="match status" value="1"/>
</dbReference>
<feature type="binding site" evidence="6">
    <location>
        <position position="158"/>
    </location>
    <ligand>
        <name>S-adenosyl-L-methionine</name>
        <dbReference type="ChEBI" id="CHEBI:59789"/>
    </ligand>
</feature>
<keyword evidence="4 5" id="KW-0949">S-adenosyl-L-methionine</keyword>
<name>A0AAU9CCX9_9GAMM</name>
<evidence type="ECO:0000256" key="2">
    <source>
        <dbReference type="ARBA" id="ARBA00022603"/>
    </source>
</evidence>
<dbReference type="SMART" id="SM00138">
    <property type="entry name" value="MeTrc"/>
    <property type="match status" value="1"/>
</dbReference>
<dbReference type="InterPro" id="IPR036804">
    <property type="entry name" value="CheR_N_sf"/>
</dbReference>
<evidence type="ECO:0000256" key="3">
    <source>
        <dbReference type="ARBA" id="ARBA00022679"/>
    </source>
</evidence>
<feature type="binding site" evidence="6">
    <location>
        <position position="130"/>
    </location>
    <ligand>
        <name>S-adenosyl-L-methionine</name>
        <dbReference type="ChEBI" id="CHEBI:59789"/>
    </ligand>
</feature>
<dbReference type="Pfam" id="PF03705">
    <property type="entry name" value="CheR_N"/>
    <property type="match status" value="1"/>
</dbReference>
<reference evidence="9" key="1">
    <citation type="journal article" date="2024" name="Int. J. Syst. Evol. Microbiol.">
        <title>Methylomarinovum tepidoasis sp. nov., a moderately thermophilic methanotroph of the family Methylothermaceae isolated from a deep-sea hydrothermal field.</title>
        <authorList>
            <person name="Hirayama H."/>
            <person name="Takaki Y."/>
            <person name="Abe M."/>
            <person name="Miyazaki M."/>
            <person name="Uematsu K."/>
            <person name="Matsui Y."/>
            <person name="Takai K."/>
        </authorList>
    </citation>
    <scope>NUCLEOTIDE SEQUENCE [LARGE SCALE GENOMIC DNA]</scope>
    <source>
        <strain evidence="9">IN45</strain>
    </source>
</reference>
<dbReference type="InterPro" id="IPR022641">
    <property type="entry name" value="CheR_N"/>
</dbReference>
<dbReference type="Gene3D" id="1.10.155.10">
    <property type="entry name" value="Chemotaxis receptor methyltransferase CheR, N-terminal domain"/>
    <property type="match status" value="1"/>
</dbReference>
<keyword evidence="9" id="KW-1185">Reference proteome</keyword>
<dbReference type="InterPro" id="IPR050903">
    <property type="entry name" value="Bact_Chemotaxis_MeTrfase"/>
</dbReference>
<evidence type="ECO:0000256" key="5">
    <source>
        <dbReference type="PIRNR" id="PIRNR000410"/>
    </source>
</evidence>
<evidence type="ECO:0000313" key="9">
    <source>
        <dbReference type="Proteomes" id="UP001321450"/>
    </source>
</evidence>
<feature type="binding site" evidence="6">
    <location>
        <position position="88"/>
    </location>
    <ligand>
        <name>S-adenosyl-L-methionine</name>
        <dbReference type="ChEBI" id="CHEBI:59789"/>
    </ligand>
</feature>
<evidence type="ECO:0000256" key="6">
    <source>
        <dbReference type="PIRSR" id="PIRSR000410-1"/>
    </source>
</evidence>
<evidence type="ECO:0000256" key="1">
    <source>
        <dbReference type="ARBA" id="ARBA00001541"/>
    </source>
</evidence>
<dbReference type="PANTHER" id="PTHR24422">
    <property type="entry name" value="CHEMOTAXIS PROTEIN METHYLTRANSFERASE"/>
    <property type="match status" value="1"/>
</dbReference>
<organism evidence="8 9">
    <name type="scientific">Methylomarinovum tepidoasis</name>
    <dbReference type="NCBI Taxonomy" id="2840183"/>
    <lineage>
        <taxon>Bacteria</taxon>
        <taxon>Pseudomonadati</taxon>
        <taxon>Pseudomonadota</taxon>
        <taxon>Gammaproteobacteria</taxon>
        <taxon>Methylococcales</taxon>
        <taxon>Methylothermaceae</taxon>
        <taxon>Methylomarinovum</taxon>
    </lineage>
</organism>
<dbReference type="EC" id="2.1.1.80" evidence="5"/>
<feature type="binding site" evidence="6">
    <location>
        <position position="94"/>
    </location>
    <ligand>
        <name>S-adenosyl-L-methionine</name>
        <dbReference type="ChEBI" id="CHEBI:59789"/>
    </ligand>
</feature>
<evidence type="ECO:0000259" key="7">
    <source>
        <dbReference type="PROSITE" id="PS50123"/>
    </source>
</evidence>
<dbReference type="InterPro" id="IPR026024">
    <property type="entry name" value="Chemotaxis_MeTrfase_CheR"/>
</dbReference>
<dbReference type="GO" id="GO:0032259">
    <property type="term" value="P:methylation"/>
    <property type="evidence" value="ECO:0007669"/>
    <property type="project" value="UniProtKB-KW"/>
</dbReference>
<dbReference type="Gene3D" id="3.40.50.150">
    <property type="entry name" value="Vaccinia Virus protein VP39"/>
    <property type="match status" value="1"/>
</dbReference>
<keyword evidence="2 5" id="KW-0489">Methyltransferase</keyword>
<dbReference type="AlphaFoldDB" id="A0AAU9CCX9"/>
<gene>
    <name evidence="8" type="ORF">MIN45_P1020</name>
</gene>
<dbReference type="GO" id="GO:0008983">
    <property type="term" value="F:protein-glutamate O-methyltransferase activity"/>
    <property type="evidence" value="ECO:0007669"/>
    <property type="project" value="UniProtKB-EC"/>
</dbReference>
<dbReference type="RefSeq" id="WP_286293866.1">
    <property type="nucleotide sequence ID" value="NZ_AP024718.1"/>
</dbReference>
<dbReference type="PANTHER" id="PTHR24422:SF21">
    <property type="entry name" value="CHEMOTAXIS PROTEIN METHYLTRANSFERASE 1"/>
    <property type="match status" value="1"/>
</dbReference>
<dbReference type="InterPro" id="IPR022642">
    <property type="entry name" value="CheR_C"/>
</dbReference>
<dbReference type="InterPro" id="IPR029063">
    <property type="entry name" value="SAM-dependent_MTases_sf"/>
</dbReference>
<dbReference type="CDD" id="cd02440">
    <property type="entry name" value="AdoMet_MTases"/>
    <property type="match status" value="1"/>
</dbReference>
<comment type="catalytic activity">
    <reaction evidence="1 5">
        <text>L-glutamyl-[protein] + S-adenosyl-L-methionine = [protein]-L-glutamate 5-O-methyl ester + S-adenosyl-L-homocysteine</text>
        <dbReference type="Rhea" id="RHEA:24452"/>
        <dbReference type="Rhea" id="RHEA-COMP:10208"/>
        <dbReference type="Rhea" id="RHEA-COMP:10311"/>
        <dbReference type="ChEBI" id="CHEBI:29973"/>
        <dbReference type="ChEBI" id="CHEBI:57856"/>
        <dbReference type="ChEBI" id="CHEBI:59789"/>
        <dbReference type="ChEBI" id="CHEBI:82795"/>
        <dbReference type="EC" id="2.1.1.80"/>
    </reaction>
</comment>
<evidence type="ECO:0000313" key="8">
    <source>
        <dbReference type="EMBL" id="BCX88651.1"/>
    </source>
</evidence>
<dbReference type="PIRSF" id="PIRSF000410">
    <property type="entry name" value="CheR"/>
    <property type="match status" value="1"/>
</dbReference>
<dbReference type="KEGG" id="meiy:MIN45_P1020"/>
<feature type="domain" description="CheR-type methyltransferase" evidence="7">
    <location>
        <begin position="16"/>
        <end position="288"/>
    </location>
</feature>
<dbReference type="SUPFAM" id="SSF53335">
    <property type="entry name" value="S-adenosyl-L-methionine-dependent methyltransferases"/>
    <property type="match status" value="1"/>
</dbReference>
<dbReference type="InterPro" id="IPR000780">
    <property type="entry name" value="CheR_MeTrfase"/>
</dbReference>
<keyword evidence="3 5" id="KW-0808">Transferase</keyword>